<dbReference type="EMBL" id="OC316511">
    <property type="protein sequence ID" value="CAD7392239.1"/>
    <property type="molecule type" value="Genomic_DNA"/>
</dbReference>
<dbReference type="SUPFAM" id="SSF52343">
    <property type="entry name" value="Ferredoxin reductase-like, C-terminal NADP-linked domain"/>
    <property type="match status" value="1"/>
</dbReference>
<dbReference type="Pfam" id="PF00258">
    <property type="entry name" value="Flavodoxin_1"/>
    <property type="match status" value="1"/>
</dbReference>
<dbReference type="InterPro" id="IPR017938">
    <property type="entry name" value="Riboflavin_synthase-like_b-brl"/>
</dbReference>
<dbReference type="GO" id="GO:0016226">
    <property type="term" value="P:iron-sulfur cluster assembly"/>
    <property type="evidence" value="ECO:0007669"/>
    <property type="project" value="UniProtKB-ARBA"/>
</dbReference>
<organism evidence="13">
    <name type="scientific">Timema cristinae</name>
    <name type="common">Walking stick</name>
    <dbReference type="NCBI Taxonomy" id="61476"/>
    <lineage>
        <taxon>Eukaryota</taxon>
        <taxon>Metazoa</taxon>
        <taxon>Ecdysozoa</taxon>
        <taxon>Arthropoda</taxon>
        <taxon>Hexapoda</taxon>
        <taxon>Insecta</taxon>
        <taxon>Pterygota</taxon>
        <taxon>Neoptera</taxon>
        <taxon>Polyneoptera</taxon>
        <taxon>Phasmatodea</taxon>
        <taxon>Timematodea</taxon>
        <taxon>Timematoidea</taxon>
        <taxon>Timematidae</taxon>
        <taxon>Timema</taxon>
    </lineage>
</organism>
<keyword evidence="4" id="KW-0963">Cytoplasm</keyword>
<dbReference type="InterPro" id="IPR008254">
    <property type="entry name" value="Flavodoxin/NO_synth"/>
</dbReference>
<sequence length="638" mass="72722">MKRTLVLAYECFNTEVSRSQFDSPTQEKRTSPPHERISPRSKPLDLPQEMRQPINEESASRATPARLTSTRSGRVVKQPTVIFRVLNYSVFVYFLERPVFQYFICDIVMGDRRLIVLFGSQTGFAQEVAERIWREAKRFGVLGLGDSSYAKFNFAAKKLARRLCQLGGENLLETGLADDQHDLGPDAVVDPWLANLWEKLAIQFPLSEHLKPLNNSELCPPRWNVSIVEPSVETCVSNTNEQVPTYQPEHKLSADDPCCITVKTNSRTTAPTHFQDVRLIEFSAPDLNYSPGDVLMVQPHNLKSSVAELFTMLADSVRTSLSPDTIITVTEREPDMPVPHVLNQPITLGQCAQQYWDLNATPHRYFFHLLSHFTTSELEREKLLEFTTAEGQEELYNYCHRPRRTVIEVLQDFSQTTPHIPLEYMFELFRPIKPRAFSIASSPTAHNKEVHILVAVVKYQTKLIVPRYGLCSNWLATLKPGDTIKAWNVPVIMIGPGTGVAPFRSFVQERAAQGSARSDLLCLFFGCRNSAGDFHCRDEWVSLEKDEKLRLFCAFSRDQENKVYVQHMMKDNAALLWKLVSTQQAQIFLAGNSKDMPKGVKEALEETFQNYGNMTQGEAQQFLDRLERTGQFQTETWS</sequence>
<evidence type="ECO:0000256" key="9">
    <source>
        <dbReference type="ARBA" id="ARBA00023002"/>
    </source>
</evidence>
<evidence type="ECO:0000256" key="1">
    <source>
        <dbReference type="ARBA" id="ARBA00001917"/>
    </source>
</evidence>
<evidence type="ECO:0000256" key="10">
    <source>
        <dbReference type="ARBA" id="ARBA00052174"/>
    </source>
</evidence>
<proteinExistence type="predicted"/>
<name>A0A7R9CA56_TIMCR</name>
<dbReference type="InterPro" id="IPR001709">
    <property type="entry name" value="Flavoprot_Pyr_Nucl_cyt_Rdtase"/>
</dbReference>
<keyword evidence="8" id="KW-0521">NADP</keyword>
<dbReference type="Gene3D" id="3.40.50.80">
    <property type="entry name" value="Nucleotide-binding domain of ferredoxin-NADP reductase (FNR) module"/>
    <property type="match status" value="1"/>
</dbReference>
<keyword evidence="5" id="KW-0285">Flavoprotein</keyword>
<dbReference type="FunFam" id="1.20.990.10:FF:000008">
    <property type="entry name" value="NADPH-dependent diflavin oxidoreductase 1"/>
    <property type="match status" value="1"/>
</dbReference>
<dbReference type="InterPro" id="IPR017927">
    <property type="entry name" value="FAD-bd_FR_type"/>
</dbReference>
<dbReference type="GO" id="GO:0016651">
    <property type="term" value="F:oxidoreductase activity, acting on NAD(P)H"/>
    <property type="evidence" value="ECO:0007669"/>
    <property type="project" value="UniProtKB-ARBA"/>
</dbReference>
<evidence type="ECO:0000256" key="3">
    <source>
        <dbReference type="ARBA" id="ARBA00004496"/>
    </source>
</evidence>
<accession>A0A7R9CA56</accession>
<dbReference type="PRINTS" id="PR00371">
    <property type="entry name" value="FPNCR"/>
</dbReference>
<dbReference type="InterPro" id="IPR003097">
    <property type="entry name" value="CysJ-like_FAD-binding"/>
</dbReference>
<dbReference type="Gene3D" id="3.40.50.360">
    <property type="match status" value="1"/>
</dbReference>
<dbReference type="PROSITE" id="PS51384">
    <property type="entry name" value="FAD_FR"/>
    <property type="match status" value="1"/>
</dbReference>
<comment type="catalytic activity">
    <reaction evidence="10">
        <text>2 oxidized [2Fe-2S]-[protein] + NADPH = 2 reduced [2Fe-2S]-[protein] + NADP(+) + H(+)</text>
        <dbReference type="Rhea" id="RHEA:67716"/>
        <dbReference type="Rhea" id="RHEA-COMP:17327"/>
        <dbReference type="Rhea" id="RHEA-COMP:17328"/>
        <dbReference type="ChEBI" id="CHEBI:15378"/>
        <dbReference type="ChEBI" id="CHEBI:33737"/>
        <dbReference type="ChEBI" id="CHEBI:33738"/>
        <dbReference type="ChEBI" id="CHEBI:57783"/>
        <dbReference type="ChEBI" id="CHEBI:58349"/>
    </reaction>
    <physiologicalReaction direction="left-to-right" evidence="10">
        <dbReference type="Rhea" id="RHEA:67717"/>
    </physiologicalReaction>
</comment>
<dbReference type="InterPro" id="IPR039261">
    <property type="entry name" value="FNR_nucleotide-bd"/>
</dbReference>
<evidence type="ECO:0000256" key="6">
    <source>
        <dbReference type="ARBA" id="ARBA00022643"/>
    </source>
</evidence>
<dbReference type="Pfam" id="PF00667">
    <property type="entry name" value="FAD_binding_1"/>
    <property type="match status" value="1"/>
</dbReference>
<dbReference type="GO" id="GO:0050660">
    <property type="term" value="F:flavin adenine dinucleotide binding"/>
    <property type="evidence" value="ECO:0007669"/>
    <property type="project" value="TreeGrafter"/>
</dbReference>
<dbReference type="FunFam" id="3.40.50.80:FF:000030">
    <property type="entry name" value="NADPH-dependent diflavin oxidoreductase 1"/>
    <property type="match status" value="1"/>
</dbReference>
<feature type="compositionally biased region" description="Basic and acidic residues" evidence="11">
    <location>
        <begin position="25"/>
        <end position="38"/>
    </location>
</feature>
<dbReference type="PANTHER" id="PTHR19384:SF10">
    <property type="entry name" value="NADPH-DEPENDENT DIFLAVIN OXIDOREDUCTASE 1"/>
    <property type="match status" value="1"/>
</dbReference>
<comment type="subcellular location">
    <subcellularLocation>
        <location evidence="3">Cytoplasm</location>
    </subcellularLocation>
</comment>
<dbReference type="GO" id="GO:0010181">
    <property type="term" value="F:FMN binding"/>
    <property type="evidence" value="ECO:0007669"/>
    <property type="project" value="InterPro"/>
</dbReference>
<evidence type="ECO:0000256" key="2">
    <source>
        <dbReference type="ARBA" id="ARBA00001974"/>
    </source>
</evidence>
<evidence type="ECO:0000256" key="4">
    <source>
        <dbReference type="ARBA" id="ARBA00022490"/>
    </source>
</evidence>
<evidence type="ECO:0000259" key="12">
    <source>
        <dbReference type="PROSITE" id="PS51384"/>
    </source>
</evidence>
<evidence type="ECO:0000256" key="5">
    <source>
        <dbReference type="ARBA" id="ARBA00022630"/>
    </source>
</evidence>
<dbReference type="InterPro" id="IPR029039">
    <property type="entry name" value="Flavoprotein-like_sf"/>
</dbReference>
<dbReference type="InterPro" id="IPR001433">
    <property type="entry name" value="OxRdtase_FAD/NAD-bd"/>
</dbReference>
<evidence type="ECO:0000313" key="13">
    <source>
        <dbReference type="EMBL" id="CAD7392239.1"/>
    </source>
</evidence>
<evidence type="ECO:0000256" key="8">
    <source>
        <dbReference type="ARBA" id="ARBA00022857"/>
    </source>
</evidence>
<evidence type="ECO:0000256" key="7">
    <source>
        <dbReference type="ARBA" id="ARBA00022827"/>
    </source>
</evidence>
<dbReference type="AlphaFoldDB" id="A0A7R9CA56"/>
<dbReference type="PANTHER" id="PTHR19384">
    <property type="entry name" value="NITRIC OXIDE SYNTHASE-RELATED"/>
    <property type="match status" value="1"/>
</dbReference>
<comment type="cofactor">
    <cofactor evidence="2">
        <name>FAD</name>
        <dbReference type="ChEBI" id="CHEBI:57692"/>
    </cofactor>
</comment>
<protein>
    <recommendedName>
        <fullName evidence="12">FAD-binding FR-type domain-containing protein</fullName>
    </recommendedName>
</protein>
<dbReference type="GO" id="GO:0005829">
    <property type="term" value="C:cytosol"/>
    <property type="evidence" value="ECO:0007669"/>
    <property type="project" value="UniProtKB-ARBA"/>
</dbReference>
<dbReference type="Pfam" id="PF00175">
    <property type="entry name" value="NAD_binding_1"/>
    <property type="match status" value="1"/>
</dbReference>
<keyword evidence="7" id="KW-0274">FAD</keyword>
<keyword evidence="9" id="KW-0560">Oxidoreductase</keyword>
<feature type="region of interest" description="Disordered" evidence="11">
    <location>
        <begin position="19"/>
        <end position="47"/>
    </location>
</feature>
<dbReference type="SUPFAM" id="SSF52218">
    <property type="entry name" value="Flavoproteins"/>
    <property type="match status" value="1"/>
</dbReference>
<dbReference type="SUPFAM" id="SSF63380">
    <property type="entry name" value="Riboflavin synthase domain-like"/>
    <property type="match status" value="1"/>
</dbReference>
<dbReference type="Gene3D" id="1.20.990.10">
    <property type="entry name" value="NADPH-cytochrome p450 Reductase, Chain A, domain 3"/>
    <property type="match status" value="1"/>
</dbReference>
<evidence type="ECO:0000256" key="11">
    <source>
        <dbReference type="SAM" id="MobiDB-lite"/>
    </source>
</evidence>
<dbReference type="InterPro" id="IPR023173">
    <property type="entry name" value="NADPH_Cyt_P450_Rdtase_alpha"/>
</dbReference>
<reference evidence="13" key="1">
    <citation type="submission" date="2020-11" db="EMBL/GenBank/DDBJ databases">
        <authorList>
            <person name="Tran Van P."/>
        </authorList>
    </citation>
    <scope>NUCLEOTIDE SEQUENCE</scope>
</reference>
<gene>
    <name evidence="13" type="ORF">TCEB3V08_LOCUS273</name>
</gene>
<feature type="domain" description="FAD-binding FR-type" evidence="12">
    <location>
        <begin position="255"/>
        <end position="503"/>
    </location>
</feature>
<dbReference type="Gene3D" id="2.40.30.10">
    <property type="entry name" value="Translation factors"/>
    <property type="match status" value="1"/>
</dbReference>
<keyword evidence="6" id="KW-0288">FMN</keyword>
<comment type="cofactor">
    <cofactor evidence="1">
        <name>FMN</name>
        <dbReference type="ChEBI" id="CHEBI:58210"/>
    </cofactor>
</comment>